<sequence>MSTTVPPAYEPHSSPPSYDFLVDKVCQLVGPDPTRQKSIDAAATLSDSENKILKDGGDFSDPIKNEHDNKVFTTGAAKGLASPECAEHLQPSQIRTKERQKASLENQIEQIRLARQELMDAGDDKLEAFRVNLNVLQSVWTSVAADTRIISRYLDDALDNTDIPEWMQWELENANSIYKQMAEYLTNYANETPS</sequence>
<dbReference type="RefSeq" id="XP_020053030.1">
    <property type="nucleotide sequence ID" value="XM_020201856.1"/>
</dbReference>
<keyword evidence="1" id="KW-0175">Coiled coil</keyword>
<dbReference type="OMA" id="DTWIISR"/>
<accession>A0A1L9WKK3</accession>
<dbReference type="OrthoDB" id="4961018at2759"/>
<dbReference type="EMBL" id="KV878985">
    <property type="protein sequence ID" value="OJJ96690.1"/>
    <property type="molecule type" value="Genomic_DNA"/>
</dbReference>
<dbReference type="VEuPathDB" id="FungiDB:ASPACDRAFT_46865"/>
<proteinExistence type="predicted"/>
<name>A0A1L9WKK3_ASPA1</name>
<protein>
    <submittedName>
        <fullName evidence="2">Uncharacterized protein</fullName>
    </submittedName>
</protein>
<feature type="coiled-coil region" evidence="1">
    <location>
        <begin position="94"/>
        <end position="124"/>
    </location>
</feature>
<gene>
    <name evidence="2" type="ORF">ASPACDRAFT_46865</name>
</gene>
<dbReference type="AlphaFoldDB" id="A0A1L9WKK3"/>
<organism evidence="2 3">
    <name type="scientific">Aspergillus aculeatus (strain ATCC 16872 / CBS 172.66 / WB 5094)</name>
    <dbReference type="NCBI Taxonomy" id="690307"/>
    <lineage>
        <taxon>Eukaryota</taxon>
        <taxon>Fungi</taxon>
        <taxon>Dikarya</taxon>
        <taxon>Ascomycota</taxon>
        <taxon>Pezizomycotina</taxon>
        <taxon>Eurotiomycetes</taxon>
        <taxon>Eurotiomycetidae</taxon>
        <taxon>Eurotiales</taxon>
        <taxon>Aspergillaceae</taxon>
        <taxon>Aspergillus</taxon>
        <taxon>Aspergillus subgen. Circumdati</taxon>
    </lineage>
</organism>
<reference evidence="3" key="1">
    <citation type="journal article" date="2017" name="Genome Biol.">
        <title>Comparative genomics reveals high biological diversity and specific adaptations in the industrially and medically important fungal genus Aspergillus.</title>
        <authorList>
            <person name="de Vries R.P."/>
            <person name="Riley R."/>
            <person name="Wiebenga A."/>
            <person name="Aguilar-Osorio G."/>
            <person name="Amillis S."/>
            <person name="Uchima C.A."/>
            <person name="Anderluh G."/>
            <person name="Asadollahi M."/>
            <person name="Askin M."/>
            <person name="Barry K."/>
            <person name="Battaglia E."/>
            <person name="Bayram O."/>
            <person name="Benocci T."/>
            <person name="Braus-Stromeyer S.A."/>
            <person name="Caldana C."/>
            <person name="Canovas D."/>
            <person name="Cerqueira G.C."/>
            <person name="Chen F."/>
            <person name="Chen W."/>
            <person name="Choi C."/>
            <person name="Clum A."/>
            <person name="Dos Santos R.A."/>
            <person name="Damasio A.R."/>
            <person name="Diallinas G."/>
            <person name="Emri T."/>
            <person name="Fekete E."/>
            <person name="Flipphi M."/>
            <person name="Freyberg S."/>
            <person name="Gallo A."/>
            <person name="Gournas C."/>
            <person name="Habgood R."/>
            <person name="Hainaut M."/>
            <person name="Harispe M.L."/>
            <person name="Henrissat B."/>
            <person name="Hilden K.S."/>
            <person name="Hope R."/>
            <person name="Hossain A."/>
            <person name="Karabika E."/>
            <person name="Karaffa L."/>
            <person name="Karanyi Z."/>
            <person name="Krasevec N."/>
            <person name="Kuo A."/>
            <person name="Kusch H."/>
            <person name="LaButti K."/>
            <person name="Lagendijk E.L."/>
            <person name="Lapidus A."/>
            <person name="Levasseur A."/>
            <person name="Lindquist E."/>
            <person name="Lipzen A."/>
            <person name="Logrieco A.F."/>
            <person name="MacCabe A."/>
            <person name="Maekelae M.R."/>
            <person name="Malavazi I."/>
            <person name="Melin P."/>
            <person name="Meyer V."/>
            <person name="Mielnichuk N."/>
            <person name="Miskei M."/>
            <person name="Molnar A.P."/>
            <person name="Mule G."/>
            <person name="Ngan C.Y."/>
            <person name="Orejas M."/>
            <person name="Orosz E."/>
            <person name="Ouedraogo J.P."/>
            <person name="Overkamp K.M."/>
            <person name="Park H.-S."/>
            <person name="Perrone G."/>
            <person name="Piumi F."/>
            <person name="Punt P.J."/>
            <person name="Ram A.F."/>
            <person name="Ramon A."/>
            <person name="Rauscher S."/>
            <person name="Record E."/>
            <person name="Riano-Pachon D.M."/>
            <person name="Robert V."/>
            <person name="Roehrig J."/>
            <person name="Ruller R."/>
            <person name="Salamov A."/>
            <person name="Salih N.S."/>
            <person name="Samson R.A."/>
            <person name="Sandor E."/>
            <person name="Sanguinetti M."/>
            <person name="Schuetze T."/>
            <person name="Sepcic K."/>
            <person name="Shelest E."/>
            <person name="Sherlock G."/>
            <person name="Sophianopoulou V."/>
            <person name="Squina F.M."/>
            <person name="Sun H."/>
            <person name="Susca A."/>
            <person name="Todd R.B."/>
            <person name="Tsang A."/>
            <person name="Unkles S.E."/>
            <person name="van de Wiele N."/>
            <person name="van Rossen-Uffink D."/>
            <person name="Oliveira J.V."/>
            <person name="Vesth T.C."/>
            <person name="Visser J."/>
            <person name="Yu J.-H."/>
            <person name="Zhou M."/>
            <person name="Andersen M.R."/>
            <person name="Archer D.B."/>
            <person name="Baker S.E."/>
            <person name="Benoit I."/>
            <person name="Brakhage A.A."/>
            <person name="Braus G.H."/>
            <person name="Fischer R."/>
            <person name="Frisvad J.C."/>
            <person name="Goldman G.H."/>
            <person name="Houbraken J."/>
            <person name="Oakley B."/>
            <person name="Pocsi I."/>
            <person name="Scazzocchio C."/>
            <person name="Seiboth B."/>
            <person name="vanKuyk P.A."/>
            <person name="Wortman J."/>
            <person name="Dyer P.S."/>
            <person name="Grigoriev I.V."/>
        </authorList>
    </citation>
    <scope>NUCLEOTIDE SEQUENCE [LARGE SCALE GENOMIC DNA]</scope>
    <source>
        <strain evidence="3">ATCC 16872 / CBS 172.66 / WB 5094</strain>
    </source>
</reference>
<evidence type="ECO:0000313" key="2">
    <source>
        <dbReference type="EMBL" id="OJJ96690.1"/>
    </source>
</evidence>
<keyword evidence="3" id="KW-1185">Reference proteome</keyword>
<dbReference type="GeneID" id="30975670"/>
<evidence type="ECO:0000256" key="1">
    <source>
        <dbReference type="SAM" id="Coils"/>
    </source>
</evidence>
<evidence type="ECO:0000313" key="3">
    <source>
        <dbReference type="Proteomes" id="UP000184546"/>
    </source>
</evidence>
<dbReference type="Proteomes" id="UP000184546">
    <property type="component" value="Unassembled WGS sequence"/>
</dbReference>